<organism evidence="2 3">
    <name type="scientific">Pseudogymnoascus verrucosus</name>
    <dbReference type="NCBI Taxonomy" id="342668"/>
    <lineage>
        <taxon>Eukaryota</taxon>
        <taxon>Fungi</taxon>
        <taxon>Dikarya</taxon>
        <taxon>Ascomycota</taxon>
        <taxon>Pezizomycotina</taxon>
        <taxon>Leotiomycetes</taxon>
        <taxon>Thelebolales</taxon>
        <taxon>Thelebolaceae</taxon>
        <taxon>Pseudogymnoascus</taxon>
    </lineage>
</organism>
<reference evidence="2 3" key="1">
    <citation type="submission" date="2016-03" db="EMBL/GenBank/DDBJ databases">
        <title>Comparative genomics of Pseudogymnoascus destructans, the fungus causing white-nose syndrome of bats.</title>
        <authorList>
            <person name="Palmer J.M."/>
            <person name="Drees K.P."/>
            <person name="Foster J.T."/>
            <person name="Lindner D.L."/>
        </authorList>
    </citation>
    <scope>NUCLEOTIDE SEQUENCE [LARGE SCALE GENOMIC DNA]</scope>
    <source>
        <strain evidence="2 3">UAMH 10579</strain>
    </source>
</reference>
<dbReference type="GeneID" id="28838537"/>
<keyword evidence="1" id="KW-0812">Transmembrane</keyword>
<name>A0A1B8GHV3_9PEZI</name>
<reference evidence="3" key="2">
    <citation type="journal article" date="2018" name="Nat. Commun.">
        <title>Extreme sensitivity to ultraviolet light in the fungal pathogen causing white-nose syndrome of bats.</title>
        <authorList>
            <person name="Palmer J.M."/>
            <person name="Drees K.P."/>
            <person name="Foster J.T."/>
            <person name="Lindner D.L."/>
        </authorList>
    </citation>
    <scope>NUCLEOTIDE SEQUENCE [LARGE SCALE GENOMIC DNA]</scope>
    <source>
        <strain evidence="3">UAMH 10579</strain>
    </source>
</reference>
<evidence type="ECO:0000313" key="2">
    <source>
        <dbReference type="EMBL" id="OBT95420.1"/>
    </source>
</evidence>
<proteinExistence type="predicted"/>
<dbReference type="RefSeq" id="XP_018129153.1">
    <property type="nucleotide sequence ID" value="XM_018274617.2"/>
</dbReference>
<protein>
    <submittedName>
        <fullName evidence="2">Uncharacterized protein</fullName>
    </submittedName>
</protein>
<evidence type="ECO:0000256" key="1">
    <source>
        <dbReference type="SAM" id="Phobius"/>
    </source>
</evidence>
<keyword evidence="1" id="KW-1133">Transmembrane helix</keyword>
<accession>A0A1B8GHV3</accession>
<sequence length="134" mass="14708">MGQYGLRAEDGRAIVAIMAVIGVVSIASVALRIVSRRMRDLSLGLDDYLIMLAMQDGSDRPDTKQASGFAAIHLNDGSKQKYGLQLGNLVVKKTFVDTGKTSVLGYLRSRLNFLTRVYEDGERGALREEEGRVD</sequence>
<keyword evidence="1" id="KW-0472">Membrane</keyword>
<keyword evidence="3" id="KW-1185">Reference proteome</keyword>
<dbReference type="EMBL" id="KV460235">
    <property type="protein sequence ID" value="OBT95420.1"/>
    <property type="molecule type" value="Genomic_DNA"/>
</dbReference>
<evidence type="ECO:0000313" key="3">
    <source>
        <dbReference type="Proteomes" id="UP000091956"/>
    </source>
</evidence>
<gene>
    <name evidence="2" type="ORF">VE01_05151</name>
</gene>
<dbReference type="AlphaFoldDB" id="A0A1B8GHV3"/>
<dbReference type="Proteomes" id="UP000091956">
    <property type="component" value="Unassembled WGS sequence"/>
</dbReference>
<feature type="transmembrane region" description="Helical" evidence="1">
    <location>
        <begin position="12"/>
        <end position="34"/>
    </location>
</feature>